<proteinExistence type="inferred from homology"/>
<comment type="caution">
    <text evidence="5">The sequence shown here is derived from an EMBL/GenBank/DDBJ whole genome shotgun (WGS) entry which is preliminary data.</text>
</comment>
<dbReference type="AlphaFoldDB" id="A0A3A2ZLQ1"/>
<dbReference type="Proteomes" id="UP000266188">
    <property type="component" value="Unassembled WGS sequence"/>
</dbReference>
<sequence>MFRQSITKPLTSANRAILSSRSFTSIAPRMAEGDTGSPKGGISGKSDAFQRREAAAESKYIHEKELERLKALKGHIDDQRKMLDKLEKSMYFSFPPFSSSTFASSLVLFA</sequence>
<comment type="subcellular location">
    <subcellularLocation>
        <location evidence="1">Mitochondrion</location>
    </subcellularLocation>
</comment>
<dbReference type="Gene3D" id="1.20.5.500">
    <property type="entry name" value="Single helix bin"/>
    <property type="match status" value="1"/>
</dbReference>
<accession>A0A3A2ZLQ1</accession>
<dbReference type="EMBL" id="MVGC01000322">
    <property type="protein sequence ID" value="RJE20274.1"/>
    <property type="molecule type" value="Genomic_DNA"/>
</dbReference>
<evidence type="ECO:0000256" key="3">
    <source>
        <dbReference type="ARBA" id="ARBA00023128"/>
    </source>
</evidence>
<comment type="similarity">
    <text evidence="2 4">Belongs to the ATPase inhibitor family.</text>
</comment>
<dbReference type="GO" id="GO:0005739">
    <property type="term" value="C:mitochondrion"/>
    <property type="evidence" value="ECO:0007669"/>
    <property type="project" value="UniProtKB-SubCell"/>
</dbReference>
<evidence type="ECO:0000256" key="2">
    <source>
        <dbReference type="ARBA" id="ARBA00010901"/>
    </source>
</evidence>
<evidence type="ECO:0000313" key="6">
    <source>
        <dbReference type="Proteomes" id="UP000266188"/>
    </source>
</evidence>
<reference evidence="6" key="1">
    <citation type="submission" date="2017-02" db="EMBL/GenBank/DDBJ databases">
        <authorList>
            <person name="Tafer H."/>
            <person name="Lopandic K."/>
        </authorList>
    </citation>
    <scope>NUCLEOTIDE SEQUENCE [LARGE SCALE GENOMIC DNA]</scope>
    <source>
        <strain evidence="6">CBS 366.77</strain>
    </source>
</reference>
<gene>
    <name evidence="5" type="ORF">PHISCL_07383</name>
</gene>
<comment type="function">
    <text evidence="4">Inhibits the enzyme activity of ATPase.</text>
</comment>
<organism evidence="5 6">
    <name type="scientific">Aspergillus sclerotialis</name>
    <dbReference type="NCBI Taxonomy" id="2070753"/>
    <lineage>
        <taxon>Eukaryota</taxon>
        <taxon>Fungi</taxon>
        <taxon>Dikarya</taxon>
        <taxon>Ascomycota</taxon>
        <taxon>Pezizomycotina</taxon>
        <taxon>Eurotiomycetes</taxon>
        <taxon>Eurotiomycetidae</taxon>
        <taxon>Eurotiales</taxon>
        <taxon>Aspergillaceae</taxon>
        <taxon>Aspergillus</taxon>
        <taxon>Aspergillus subgen. Polypaecilum</taxon>
    </lineage>
</organism>
<evidence type="ECO:0000256" key="1">
    <source>
        <dbReference type="ARBA" id="ARBA00004173"/>
    </source>
</evidence>
<evidence type="ECO:0000313" key="5">
    <source>
        <dbReference type="EMBL" id="RJE20274.1"/>
    </source>
</evidence>
<keyword evidence="6" id="KW-1185">Reference proteome</keyword>
<dbReference type="Pfam" id="PF04568">
    <property type="entry name" value="IATP"/>
    <property type="match status" value="1"/>
</dbReference>
<protein>
    <recommendedName>
        <fullName evidence="4">ATPase inhibitor, mitochondrial</fullName>
    </recommendedName>
</protein>
<keyword evidence="3" id="KW-0496">Mitochondrion</keyword>
<dbReference type="OrthoDB" id="5532350at2759"/>
<name>A0A3A2ZLQ1_9EURO</name>
<dbReference type="GO" id="GO:0042030">
    <property type="term" value="F:ATPase inhibitor activity"/>
    <property type="evidence" value="ECO:0007669"/>
    <property type="project" value="InterPro"/>
</dbReference>
<evidence type="ECO:0000256" key="4">
    <source>
        <dbReference type="RuleBase" id="RU368087"/>
    </source>
</evidence>
<dbReference type="STRING" id="2070753.A0A3A2ZLQ1"/>
<dbReference type="InterPro" id="IPR007648">
    <property type="entry name" value="ATPase_inhibitor_mt"/>
</dbReference>